<dbReference type="AlphaFoldDB" id="A0A2G1QTH5"/>
<organism evidence="2 3">
    <name type="scientific">Zhengella mangrovi</name>
    <dbReference type="NCBI Taxonomy" id="1982044"/>
    <lineage>
        <taxon>Bacteria</taxon>
        <taxon>Pseudomonadati</taxon>
        <taxon>Pseudomonadota</taxon>
        <taxon>Alphaproteobacteria</taxon>
        <taxon>Hyphomicrobiales</taxon>
        <taxon>Notoacmeibacteraceae</taxon>
        <taxon>Zhengella</taxon>
    </lineage>
</organism>
<feature type="signal peptide" evidence="1">
    <location>
        <begin position="1"/>
        <end position="19"/>
    </location>
</feature>
<keyword evidence="1" id="KW-0732">Signal</keyword>
<dbReference type="OrthoDB" id="8114500at2"/>
<dbReference type="PROSITE" id="PS51257">
    <property type="entry name" value="PROKAR_LIPOPROTEIN"/>
    <property type="match status" value="1"/>
</dbReference>
<evidence type="ECO:0008006" key="4">
    <source>
        <dbReference type="Google" id="ProtNLM"/>
    </source>
</evidence>
<feature type="chain" id="PRO_5013746709" description="Alkaline proteinase inhibitor/ Outer membrane lipoprotein Omp19 domain-containing protein" evidence="1">
    <location>
        <begin position="20"/>
        <end position="242"/>
    </location>
</feature>
<evidence type="ECO:0000313" key="3">
    <source>
        <dbReference type="Proteomes" id="UP000221168"/>
    </source>
</evidence>
<accession>A0A2G1QTH5</accession>
<reference evidence="2 3" key="1">
    <citation type="submission" date="2017-10" db="EMBL/GenBank/DDBJ databases">
        <title>Sedimentibacterium mangrovi gen. nov., sp. nov., a novel member of family Phyllobacteriacea isolated from mangrove sediment.</title>
        <authorList>
            <person name="Liao H."/>
            <person name="Tian Y."/>
        </authorList>
    </citation>
    <scope>NUCLEOTIDE SEQUENCE [LARGE SCALE GENOMIC DNA]</scope>
    <source>
        <strain evidence="2 3">X9-2-2</strain>
    </source>
</reference>
<dbReference type="RefSeq" id="WP_099303337.1">
    <property type="nucleotide sequence ID" value="NZ_PDVP01000001.1"/>
</dbReference>
<protein>
    <recommendedName>
        <fullName evidence="4">Alkaline proteinase inhibitor/ Outer membrane lipoprotein Omp19 domain-containing protein</fullName>
    </recommendedName>
</protein>
<dbReference type="EMBL" id="PDVP01000001">
    <property type="protein sequence ID" value="PHP68856.1"/>
    <property type="molecule type" value="Genomic_DNA"/>
</dbReference>
<sequence length="242" mass="24438">MTYRILLALAGAVTLTACQSGTTGQAGLMAASTPATTEREKPAKAEATTATAYAAAPRASAGQCAIKVAGGPPPKPDKGSDFAKNAVGKNLARNVGRNAISNIAGSIAGPLGGAIGSAVAVQAIRTEQDLHGTWTLTDGSPTCGCEIEITTGAGLVPAGYFRSSGYRLKDAKGGRVSNVSCSNPLLASARSFALGYSFTGYDAKLALQTSGGSGVGLLNRDGMNYFSGTLADGTPVTMWRRE</sequence>
<keyword evidence="3" id="KW-1185">Reference proteome</keyword>
<evidence type="ECO:0000256" key="1">
    <source>
        <dbReference type="SAM" id="SignalP"/>
    </source>
</evidence>
<dbReference type="Proteomes" id="UP000221168">
    <property type="component" value="Unassembled WGS sequence"/>
</dbReference>
<proteinExistence type="predicted"/>
<comment type="caution">
    <text evidence="2">The sequence shown here is derived from an EMBL/GenBank/DDBJ whole genome shotgun (WGS) entry which is preliminary data.</text>
</comment>
<name>A0A2G1QTH5_9HYPH</name>
<gene>
    <name evidence="2" type="ORF">CSC94_02365</name>
</gene>
<evidence type="ECO:0000313" key="2">
    <source>
        <dbReference type="EMBL" id="PHP68856.1"/>
    </source>
</evidence>